<reference evidence="1 2" key="1">
    <citation type="journal article" date="2023" name="Commun. Biol.">
        <title>Reorganization of the ancestral sex-determining regions during the evolution of trioecy in Pleodorina starrii.</title>
        <authorList>
            <person name="Takahashi K."/>
            <person name="Suzuki S."/>
            <person name="Kawai-Toyooka H."/>
            <person name="Yamamoto K."/>
            <person name="Hamaji T."/>
            <person name="Ootsuki R."/>
            <person name="Yamaguchi H."/>
            <person name="Kawachi M."/>
            <person name="Higashiyama T."/>
            <person name="Nozaki H."/>
        </authorList>
    </citation>
    <scope>NUCLEOTIDE SEQUENCE [LARGE SCALE GENOMIC DNA]</scope>
    <source>
        <strain evidence="1 2">NIES-4479</strain>
    </source>
</reference>
<organism evidence="1 2">
    <name type="scientific">Pleodorina starrii</name>
    <dbReference type="NCBI Taxonomy" id="330485"/>
    <lineage>
        <taxon>Eukaryota</taxon>
        <taxon>Viridiplantae</taxon>
        <taxon>Chlorophyta</taxon>
        <taxon>core chlorophytes</taxon>
        <taxon>Chlorophyceae</taxon>
        <taxon>CS clade</taxon>
        <taxon>Chlamydomonadales</taxon>
        <taxon>Volvocaceae</taxon>
        <taxon>Pleodorina</taxon>
    </lineage>
</organism>
<evidence type="ECO:0000313" key="1">
    <source>
        <dbReference type="EMBL" id="GLC53695.1"/>
    </source>
</evidence>
<dbReference type="AlphaFoldDB" id="A0A9W6BL05"/>
<proteinExistence type="predicted"/>
<name>A0A9W6BL05_9CHLO</name>
<dbReference type="EMBL" id="BRXU01000008">
    <property type="protein sequence ID" value="GLC53695.1"/>
    <property type="molecule type" value="Genomic_DNA"/>
</dbReference>
<accession>A0A9W6BL05</accession>
<keyword evidence="2" id="KW-1185">Reference proteome</keyword>
<comment type="caution">
    <text evidence="1">The sequence shown here is derived from an EMBL/GenBank/DDBJ whole genome shotgun (WGS) entry which is preliminary data.</text>
</comment>
<evidence type="ECO:0000313" key="2">
    <source>
        <dbReference type="Proteomes" id="UP001165080"/>
    </source>
</evidence>
<sequence>MGPSRGLRFVWARVIGGGNHRLAAVIGESARRQCLLVGGGRPGLGALRPAWHGMTIKLWKHSNEDVGWAVRNRRQLLRLRDPVVAGLVRSGSPVRSAAVLCHELMARMRDPWVGPAAA</sequence>
<dbReference type="Proteomes" id="UP001165080">
    <property type="component" value="Unassembled WGS sequence"/>
</dbReference>
<protein>
    <submittedName>
        <fullName evidence="1">Uncharacterized protein</fullName>
    </submittedName>
</protein>
<gene>
    <name evidence="1" type="primary">PLEST006469</name>
    <name evidence="1" type="ORF">PLESTB_000777200</name>
</gene>